<gene>
    <name evidence="6 8" type="primary">nusB</name>
    <name evidence="8" type="ORF">EVA68_03470</name>
</gene>
<sequence>MSNPRRQARRLAMQGLYQIQITGYESDGVLKQFLSGEYIGNADIPYFKELLTNVDKEESSLWKLVEPFLDRPVREIDPVERAILLIGSYEMAHRLDIPFRVVIAEGIELAKEFGAAESYRYVNSILDALKSYRDSDN</sequence>
<evidence type="ECO:0000256" key="6">
    <source>
        <dbReference type="HAMAP-Rule" id="MF_00073"/>
    </source>
</evidence>
<evidence type="ECO:0000256" key="2">
    <source>
        <dbReference type="ARBA" id="ARBA00022814"/>
    </source>
</evidence>
<name>A0A520S2S8_9GAMM</name>
<comment type="caution">
    <text evidence="8">The sequence shown here is derived from an EMBL/GenBank/DDBJ whole genome shotgun (WGS) entry which is preliminary data.</text>
</comment>
<dbReference type="GO" id="GO:0003723">
    <property type="term" value="F:RNA binding"/>
    <property type="evidence" value="ECO:0007669"/>
    <property type="project" value="UniProtKB-UniRule"/>
</dbReference>
<dbReference type="GO" id="GO:0005829">
    <property type="term" value="C:cytosol"/>
    <property type="evidence" value="ECO:0007669"/>
    <property type="project" value="TreeGrafter"/>
</dbReference>
<proteinExistence type="inferred from homology"/>
<dbReference type="PANTHER" id="PTHR11078">
    <property type="entry name" value="N UTILIZATION SUBSTANCE PROTEIN B-RELATED"/>
    <property type="match status" value="1"/>
</dbReference>
<evidence type="ECO:0000313" key="9">
    <source>
        <dbReference type="Proteomes" id="UP000316199"/>
    </source>
</evidence>
<accession>A0A520S2S8</accession>
<comment type="similarity">
    <text evidence="1 6">Belongs to the NusB family.</text>
</comment>
<evidence type="ECO:0000256" key="5">
    <source>
        <dbReference type="ARBA" id="ARBA00023163"/>
    </source>
</evidence>
<reference evidence="8 9" key="1">
    <citation type="submission" date="2019-02" db="EMBL/GenBank/DDBJ databases">
        <title>Prokaryotic population dynamics and viral predation in marine succession experiment using metagenomics: the confinement effect.</title>
        <authorList>
            <person name="Haro-Moreno J.M."/>
            <person name="Rodriguez-Valera F."/>
            <person name="Lopez-Perez M."/>
        </authorList>
    </citation>
    <scope>NUCLEOTIDE SEQUENCE [LARGE SCALE GENOMIC DNA]</scope>
    <source>
        <strain evidence="8">MED-G157</strain>
    </source>
</reference>
<dbReference type="InterPro" id="IPR011605">
    <property type="entry name" value="NusB_fam"/>
</dbReference>
<evidence type="ECO:0000256" key="1">
    <source>
        <dbReference type="ARBA" id="ARBA00005952"/>
    </source>
</evidence>
<keyword evidence="4 6" id="KW-0805">Transcription regulation</keyword>
<organism evidence="8 9">
    <name type="scientific">OM182 bacterium</name>
    <dbReference type="NCBI Taxonomy" id="2510334"/>
    <lineage>
        <taxon>Bacteria</taxon>
        <taxon>Pseudomonadati</taxon>
        <taxon>Pseudomonadota</taxon>
        <taxon>Gammaproteobacteria</taxon>
        <taxon>OMG group</taxon>
        <taxon>OM182 clade</taxon>
    </lineage>
</organism>
<dbReference type="Pfam" id="PF01029">
    <property type="entry name" value="NusB"/>
    <property type="match status" value="1"/>
</dbReference>
<dbReference type="InterPro" id="IPR035926">
    <property type="entry name" value="NusB-like_sf"/>
</dbReference>
<dbReference type="HAMAP" id="MF_00073">
    <property type="entry name" value="NusB"/>
    <property type="match status" value="1"/>
</dbReference>
<evidence type="ECO:0000256" key="4">
    <source>
        <dbReference type="ARBA" id="ARBA00023015"/>
    </source>
</evidence>
<evidence type="ECO:0000259" key="7">
    <source>
        <dbReference type="Pfam" id="PF01029"/>
    </source>
</evidence>
<comment type="function">
    <text evidence="6">Involved in transcription antitermination. Required for transcription of ribosomal RNA (rRNA) genes. Binds specifically to the boxA antiterminator sequence of the ribosomal RNA (rrn) operons.</text>
</comment>
<protein>
    <recommendedName>
        <fullName evidence="6">Transcription antitermination protein NusB</fullName>
    </recommendedName>
    <alternativeName>
        <fullName evidence="6">Antitermination factor NusB</fullName>
    </alternativeName>
</protein>
<dbReference type="EMBL" id="SHAG01000008">
    <property type="protein sequence ID" value="RZO76759.1"/>
    <property type="molecule type" value="Genomic_DNA"/>
</dbReference>
<evidence type="ECO:0000256" key="3">
    <source>
        <dbReference type="ARBA" id="ARBA00022884"/>
    </source>
</evidence>
<dbReference type="PANTHER" id="PTHR11078:SF3">
    <property type="entry name" value="ANTITERMINATION NUSB DOMAIN-CONTAINING PROTEIN"/>
    <property type="match status" value="1"/>
</dbReference>
<keyword evidence="2 6" id="KW-0889">Transcription antitermination</keyword>
<dbReference type="InterPro" id="IPR006027">
    <property type="entry name" value="NusB_RsmB_TIM44"/>
</dbReference>
<keyword evidence="3 6" id="KW-0694">RNA-binding</keyword>
<dbReference type="SUPFAM" id="SSF48013">
    <property type="entry name" value="NusB-like"/>
    <property type="match status" value="1"/>
</dbReference>
<dbReference type="NCBIfam" id="TIGR01951">
    <property type="entry name" value="nusB"/>
    <property type="match status" value="1"/>
</dbReference>
<evidence type="ECO:0000313" key="8">
    <source>
        <dbReference type="EMBL" id="RZO76759.1"/>
    </source>
</evidence>
<dbReference type="Gene3D" id="1.10.940.10">
    <property type="entry name" value="NusB-like"/>
    <property type="match status" value="1"/>
</dbReference>
<dbReference type="GO" id="GO:0031564">
    <property type="term" value="P:transcription antitermination"/>
    <property type="evidence" value="ECO:0007669"/>
    <property type="project" value="UniProtKB-KW"/>
</dbReference>
<keyword evidence="5 6" id="KW-0804">Transcription</keyword>
<feature type="domain" description="NusB/RsmB/TIM44" evidence="7">
    <location>
        <begin position="6"/>
        <end position="129"/>
    </location>
</feature>
<dbReference type="GO" id="GO:0006353">
    <property type="term" value="P:DNA-templated transcription termination"/>
    <property type="evidence" value="ECO:0007669"/>
    <property type="project" value="UniProtKB-UniRule"/>
</dbReference>
<dbReference type="Proteomes" id="UP000316199">
    <property type="component" value="Unassembled WGS sequence"/>
</dbReference>
<dbReference type="AlphaFoldDB" id="A0A520S2S8"/>